<dbReference type="RefSeq" id="WP_055772712.1">
    <property type="nucleotide sequence ID" value="NZ_JAFKME010000013.1"/>
</dbReference>
<evidence type="ECO:0000313" key="2">
    <source>
        <dbReference type="EMBL" id="KRG58493.1"/>
    </source>
</evidence>
<protein>
    <submittedName>
        <fullName evidence="2">Uncharacterized protein</fullName>
    </submittedName>
</protein>
<dbReference type="InterPro" id="IPR053733">
    <property type="entry name" value="Heme_Transport_Util_sf"/>
</dbReference>
<proteinExistence type="predicted"/>
<feature type="chain" id="PRO_5046343352" evidence="1">
    <location>
        <begin position="22"/>
        <end position="212"/>
    </location>
</feature>
<evidence type="ECO:0000313" key="3">
    <source>
        <dbReference type="Proteomes" id="UP000050902"/>
    </source>
</evidence>
<name>A0ABR5NLA7_9GAMM</name>
<dbReference type="SUPFAM" id="SSF144064">
    <property type="entry name" value="Heme iron utilization protein-like"/>
    <property type="match status" value="1"/>
</dbReference>
<feature type="signal peptide" evidence="1">
    <location>
        <begin position="1"/>
        <end position="21"/>
    </location>
</feature>
<accession>A0ABR5NLA7</accession>
<gene>
    <name evidence="2" type="ORF">ABB22_06535</name>
</gene>
<organism evidence="2 3">
    <name type="scientific">Stenotrophomonas nitritireducens</name>
    <dbReference type="NCBI Taxonomy" id="83617"/>
    <lineage>
        <taxon>Bacteria</taxon>
        <taxon>Pseudomonadati</taxon>
        <taxon>Pseudomonadota</taxon>
        <taxon>Gammaproteobacteria</taxon>
        <taxon>Lysobacterales</taxon>
        <taxon>Lysobacteraceae</taxon>
        <taxon>Stenotrophomonas</taxon>
    </lineage>
</organism>
<dbReference type="Proteomes" id="UP000050902">
    <property type="component" value="Unassembled WGS sequence"/>
</dbReference>
<evidence type="ECO:0000256" key="1">
    <source>
        <dbReference type="SAM" id="SignalP"/>
    </source>
</evidence>
<sequence>MKILLNASLLAALGLAGHAAAADTCASADDAKVIRHYYAQTRPGAPPPAVARLFRMEETRVVSALEPAQAYGVRSNRLLFDEVWKSVDAWGADTRIGIVFTSGGMHVWNFPSKVPQTQSTTTPIWYDMYADGGAGVHGHITPQEVDQIWALQIPTKEADKFTRILGFYDKQGALIVGLYVSEGVKDFDPKAVAGFERTRELLRAQPRICAAG</sequence>
<dbReference type="Gene3D" id="3.40.1570.10">
    <property type="entry name" value="HemS/ChuS/ChuX like domains"/>
    <property type="match status" value="1"/>
</dbReference>
<keyword evidence="1" id="KW-0732">Signal</keyword>
<keyword evidence="3" id="KW-1185">Reference proteome</keyword>
<dbReference type="InterPro" id="IPR010413">
    <property type="entry name" value="HutX-like"/>
</dbReference>
<dbReference type="EMBL" id="LDJG01000008">
    <property type="protein sequence ID" value="KRG58493.1"/>
    <property type="molecule type" value="Genomic_DNA"/>
</dbReference>
<reference evidence="2 3" key="1">
    <citation type="submission" date="2015-05" db="EMBL/GenBank/DDBJ databases">
        <title>Genome sequencing and analysis of members of genus Stenotrophomonas.</title>
        <authorList>
            <person name="Patil P.P."/>
            <person name="Midha S."/>
            <person name="Patil P.B."/>
        </authorList>
    </citation>
    <scope>NUCLEOTIDE SEQUENCE [LARGE SCALE GENOMIC DNA]</scope>
    <source>
        <strain evidence="2 3">DSM 12575</strain>
    </source>
</reference>
<comment type="caution">
    <text evidence="2">The sequence shown here is derived from an EMBL/GenBank/DDBJ whole genome shotgun (WGS) entry which is preliminary data.</text>
</comment>
<dbReference type="Pfam" id="PF06228">
    <property type="entry name" value="ChuX_HutX"/>
    <property type="match status" value="1"/>
</dbReference>